<organism evidence="1">
    <name type="scientific">Anguilla anguilla</name>
    <name type="common">European freshwater eel</name>
    <name type="synonym">Muraena anguilla</name>
    <dbReference type="NCBI Taxonomy" id="7936"/>
    <lineage>
        <taxon>Eukaryota</taxon>
        <taxon>Metazoa</taxon>
        <taxon>Chordata</taxon>
        <taxon>Craniata</taxon>
        <taxon>Vertebrata</taxon>
        <taxon>Euteleostomi</taxon>
        <taxon>Actinopterygii</taxon>
        <taxon>Neopterygii</taxon>
        <taxon>Teleostei</taxon>
        <taxon>Anguilliformes</taxon>
        <taxon>Anguillidae</taxon>
        <taxon>Anguilla</taxon>
    </lineage>
</organism>
<dbReference type="EMBL" id="GBXM01078231">
    <property type="protein sequence ID" value="JAH30346.1"/>
    <property type="molecule type" value="Transcribed_RNA"/>
</dbReference>
<reference evidence="1" key="1">
    <citation type="submission" date="2014-11" db="EMBL/GenBank/DDBJ databases">
        <authorList>
            <person name="Amaro Gonzalez C."/>
        </authorList>
    </citation>
    <scope>NUCLEOTIDE SEQUENCE</scope>
</reference>
<proteinExistence type="predicted"/>
<reference evidence="1" key="2">
    <citation type="journal article" date="2015" name="Fish Shellfish Immunol.">
        <title>Early steps in the European eel (Anguilla anguilla)-Vibrio vulnificus interaction in the gills: Role of the RtxA13 toxin.</title>
        <authorList>
            <person name="Callol A."/>
            <person name="Pajuelo D."/>
            <person name="Ebbesson L."/>
            <person name="Teles M."/>
            <person name="MacKenzie S."/>
            <person name="Amaro C."/>
        </authorList>
    </citation>
    <scope>NUCLEOTIDE SEQUENCE</scope>
</reference>
<name>A0A0E9RMI4_ANGAN</name>
<dbReference type="AlphaFoldDB" id="A0A0E9RMI4"/>
<evidence type="ECO:0000313" key="1">
    <source>
        <dbReference type="EMBL" id="JAH30346.1"/>
    </source>
</evidence>
<accession>A0A0E9RMI4</accession>
<protein>
    <submittedName>
        <fullName evidence="1">Uncharacterized protein</fullName>
    </submittedName>
</protein>
<sequence length="34" mass="3780">MFLSAVYHTIKLMIQTVTEGDNMNPVHKSASSKT</sequence>